<dbReference type="Pfam" id="PF03795">
    <property type="entry name" value="YCII"/>
    <property type="match status" value="1"/>
</dbReference>
<comment type="similarity">
    <text evidence="1">Belongs to the YciI family.</text>
</comment>
<dbReference type="EMBL" id="JAGINW010000001">
    <property type="protein sequence ID" value="MBP2322041.1"/>
    <property type="molecule type" value="Genomic_DNA"/>
</dbReference>
<gene>
    <name evidence="3" type="ORF">JOF56_002426</name>
</gene>
<dbReference type="InterPro" id="IPR005545">
    <property type="entry name" value="YCII"/>
</dbReference>
<evidence type="ECO:0000313" key="4">
    <source>
        <dbReference type="Proteomes" id="UP001519332"/>
    </source>
</evidence>
<evidence type="ECO:0000256" key="1">
    <source>
        <dbReference type="ARBA" id="ARBA00007689"/>
    </source>
</evidence>
<dbReference type="PANTHER" id="PTHR33606:SF3">
    <property type="entry name" value="PROTEIN YCII"/>
    <property type="match status" value="1"/>
</dbReference>
<comment type="caution">
    <text evidence="3">The sequence shown here is derived from an EMBL/GenBank/DDBJ whole genome shotgun (WGS) entry which is preliminary data.</text>
</comment>
<feature type="domain" description="YCII-related" evidence="2">
    <location>
        <begin position="14"/>
        <end position="85"/>
    </location>
</feature>
<dbReference type="InterPro" id="IPR051807">
    <property type="entry name" value="Sec-metab_biosynth-assoc"/>
</dbReference>
<evidence type="ECO:0000313" key="3">
    <source>
        <dbReference type="EMBL" id="MBP2322041.1"/>
    </source>
</evidence>
<dbReference type="PANTHER" id="PTHR33606">
    <property type="entry name" value="PROTEIN YCII"/>
    <property type="match status" value="1"/>
</dbReference>
<dbReference type="Proteomes" id="UP001519332">
    <property type="component" value="Unassembled WGS sequence"/>
</dbReference>
<evidence type="ECO:0000259" key="2">
    <source>
        <dbReference type="Pfam" id="PF03795"/>
    </source>
</evidence>
<sequence length="95" mass="10711">MAWYTVDTTYINDREKLLDVRPRHRDYLRALADDGLVVAGGPWGDDTGGFAVYQVADRAQLDQLLADDPYTTENVAAGREIREWKITLGAWVPKS</sequence>
<dbReference type="RefSeq" id="WP_209637261.1">
    <property type="nucleotide sequence ID" value="NZ_JAGINW010000001.1"/>
</dbReference>
<name>A0ABS4TCH5_9PSEU</name>
<accession>A0ABS4TCH5</accession>
<organism evidence="3 4">
    <name type="scientific">Kibdelosporangium banguiense</name>
    <dbReference type="NCBI Taxonomy" id="1365924"/>
    <lineage>
        <taxon>Bacteria</taxon>
        <taxon>Bacillati</taxon>
        <taxon>Actinomycetota</taxon>
        <taxon>Actinomycetes</taxon>
        <taxon>Pseudonocardiales</taxon>
        <taxon>Pseudonocardiaceae</taxon>
        <taxon>Kibdelosporangium</taxon>
    </lineage>
</organism>
<protein>
    <submittedName>
        <fullName evidence="3">Uncharacterized protein YciI</fullName>
    </submittedName>
</protein>
<reference evidence="3 4" key="1">
    <citation type="submission" date="2021-03" db="EMBL/GenBank/DDBJ databases">
        <title>Sequencing the genomes of 1000 actinobacteria strains.</title>
        <authorList>
            <person name="Klenk H.-P."/>
        </authorList>
    </citation>
    <scope>NUCLEOTIDE SEQUENCE [LARGE SCALE GENOMIC DNA]</scope>
    <source>
        <strain evidence="3 4">DSM 46670</strain>
    </source>
</reference>
<proteinExistence type="inferred from homology"/>
<dbReference type="SUPFAM" id="SSF54909">
    <property type="entry name" value="Dimeric alpha+beta barrel"/>
    <property type="match status" value="1"/>
</dbReference>
<dbReference type="Gene3D" id="3.30.70.1060">
    <property type="entry name" value="Dimeric alpha+beta barrel"/>
    <property type="match status" value="1"/>
</dbReference>
<keyword evidence="4" id="KW-1185">Reference proteome</keyword>
<dbReference type="InterPro" id="IPR011008">
    <property type="entry name" value="Dimeric_a/b-barrel"/>
</dbReference>